<dbReference type="EMBL" id="KN782134">
    <property type="protein sequence ID" value="KIH43873.1"/>
    <property type="molecule type" value="Genomic_DNA"/>
</dbReference>
<evidence type="ECO:0000313" key="2">
    <source>
        <dbReference type="Proteomes" id="UP000054047"/>
    </source>
</evidence>
<gene>
    <name evidence="1" type="ORF">ANCDUO_26115</name>
</gene>
<dbReference type="AlphaFoldDB" id="A0A0C2BJF5"/>
<dbReference type="Gene3D" id="3.60.10.10">
    <property type="entry name" value="Endonuclease/exonuclease/phosphatase"/>
    <property type="match status" value="1"/>
</dbReference>
<name>A0A0C2BJF5_9BILA</name>
<evidence type="ECO:0008006" key="3">
    <source>
        <dbReference type="Google" id="ProtNLM"/>
    </source>
</evidence>
<feature type="non-terminal residue" evidence="1">
    <location>
        <position position="425"/>
    </location>
</feature>
<reference evidence="1 2" key="1">
    <citation type="submission" date="2013-12" db="EMBL/GenBank/DDBJ databases">
        <title>Draft genome of the parsitic nematode Ancylostoma duodenale.</title>
        <authorList>
            <person name="Mitreva M."/>
        </authorList>
    </citation>
    <scope>NUCLEOTIDE SEQUENCE [LARGE SCALE GENOMIC DNA]</scope>
    <source>
        <strain evidence="1 2">Zhejiang</strain>
    </source>
</reference>
<organism evidence="1 2">
    <name type="scientific">Ancylostoma duodenale</name>
    <dbReference type="NCBI Taxonomy" id="51022"/>
    <lineage>
        <taxon>Eukaryota</taxon>
        <taxon>Metazoa</taxon>
        <taxon>Ecdysozoa</taxon>
        <taxon>Nematoda</taxon>
        <taxon>Chromadorea</taxon>
        <taxon>Rhabditida</taxon>
        <taxon>Rhabditina</taxon>
        <taxon>Rhabditomorpha</taxon>
        <taxon>Strongyloidea</taxon>
        <taxon>Ancylostomatidae</taxon>
        <taxon>Ancylostomatinae</taxon>
        <taxon>Ancylostoma</taxon>
    </lineage>
</organism>
<dbReference type="SUPFAM" id="SSF56219">
    <property type="entry name" value="DNase I-like"/>
    <property type="match status" value="1"/>
</dbReference>
<evidence type="ECO:0000313" key="1">
    <source>
        <dbReference type="EMBL" id="KIH43873.1"/>
    </source>
</evidence>
<keyword evidence="2" id="KW-1185">Reference proteome</keyword>
<dbReference type="InterPro" id="IPR036691">
    <property type="entry name" value="Endo/exonu/phosph_ase_sf"/>
</dbReference>
<sequence>MESGELLIMGQKIDAKNVGGVGFLIYPKIQPSLLSHEILSPRIAVLRLRTEKKATITIVNCYAPSSVASEEDKDNFYSELEAVIRKEKSYYKYICRDFNALVGNQSDGNWRLGRHGNDIRNDNGFRLLDLMYSCNLFHGNSIFEKRQHRRWTWESPNGQTHSELDHILTNRRWSLMDVTVLPSFVSGFDHRLLRATISLNEHIFKRDTYRGPPTRSPEYNETKLQKAMETYHWRKIENPTEEYEELVKGLTSCAKAAMESHRSKDERLNPKAKQLLRRRGEIKRDPKATHLEKITINKACRVAVKESLREHRRNKLLSAATEKRSLKQYRRELTDYSTITTCLKDKDGVPKTARLDIERIVADFYTELYRSTTMVPRQPSPTEDRPPFILISEVRNAIQSLKKGTAPGPDGITADLLRVGGHTMH</sequence>
<dbReference type="Proteomes" id="UP000054047">
    <property type="component" value="Unassembled WGS sequence"/>
</dbReference>
<dbReference type="OrthoDB" id="5831968at2759"/>
<proteinExistence type="predicted"/>
<accession>A0A0C2BJF5</accession>
<dbReference type="CDD" id="cd09076">
    <property type="entry name" value="L1-EN"/>
    <property type="match status" value="1"/>
</dbReference>
<protein>
    <recommendedName>
        <fullName evidence="3">Endonuclease/exonuclease/phosphatase domain-containing protein</fullName>
    </recommendedName>
</protein>